<gene>
    <name evidence="3" type="ORF">G5B40_08800</name>
</gene>
<dbReference type="InterPro" id="IPR006311">
    <property type="entry name" value="TAT_signal"/>
</dbReference>
<dbReference type="InterPro" id="IPR019253">
    <property type="entry name" value="DUF2244_TM"/>
</dbReference>
<evidence type="ECO:0000256" key="2">
    <source>
        <dbReference type="SAM" id="Phobius"/>
    </source>
</evidence>
<dbReference type="Pfam" id="PF10003">
    <property type="entry name" value="DUF2244"/>
    <property type="match status" value="1"/>
</dbReference>
<dbReference type="PROSITE" id="PS51318">
    <property type="entry name" value="TAT"/>
    <property type="match status" value="1"/>
</dbReference>
<accession>A0A7L5BYF3</accession>
<organism evidence="3 4">
    <name type="scientific">Pikeienuella piscinae</name>
    <dbReference type="NCBI Taxonomy" id="2748098"/>
    <lineage>
        <taxon>Bacteria</taxon>
        <taxon>Pseudomonadati</taxon>
        <taxon>Pseudomonadota</taxon>
        <taxon>Alphaproteobacteria</taxon>
        <taxon>Rhodobacterales</taxon>
        <taxon>Paracoccaceae</taxon>
        <taxon>Pikeienuella</taxon>
    </lineage>
</organism>
<dbReference type="RefSeq" id="WP_165097622.1">
    <property type="nucleotide sequence ID" value="NZ_CP049056.1"/>
</dbReference>
<evidence type="ECO:0000313" key="3">
    <source>
        <dbReference type="EMBL" id="QIE55547.1"/>
    </source>
</evidence>
<name>A0A7L5BYF3_9RHOB</name>
<keyword evidence="2" id="KW-0472">Membrane</keyword>
<sequence>MADEPILSDAAGGEPPAASAFNWGGGPTKDPFERVDPPVWAVTLWPHRSLSRRGFRWLMALSAAAFALPLLALSATPAALALAPYAGIALLALWGFMKLSYRSGRVTEELRLWPDAIAVERREPWGRVRRWAANPYWVDIDLTETRNVEHYLTLRGAGRRIELGAFLTPEERMELATELRARIAGLHRAV</sequence>
<evidence type="ECO:0000256" key="1">
    <source>
        <dbReference type="SAM" id="MobiDB-lite"/>
    </source>
</evidence>
<keyword evidence="4" id="KW-1185">Reference proteome</keyword>
<proteinExistence type="predicted"/>
<keyword evidence="2" id="KW-1133">Transmembrane helix</keyword>
<dbReference type="EMBL" id="CP049056">
    <property type="protein sequence ID" value="QIE55547.1"/>
    <property type="molecule type" value="Genomic_DNA"/>
</dbReference>
<feature type="transmembrane region" description="Helical" evidence="2">
    <location>
        <begin position="78"/>
        <end position="97"/>
    </location>
</feature>
<feature type="region of interest" description="Disordered" evidence="1">
    <location>
        <begin position="1"/>
        <end position="23"/>
    </location>
</feature>
<evidence type="ECO:0000313" key="4">
    <source>
        <dbReference type="Proteomes" id="UP000503336"/>
    </source>
</evidence>
<protein>
    <submittedName>
        <fullName evidence="3">DUF2244 domain-containing protein</fullName>
    </submittedName>
</protein>
<reference evidence="3 4" key="1">
    <citation type="submission" date="2020-02" db="EMBL/GenBank/DDBJ databases">
        <title>complete genome sequence of Rhodobacteraceae bacterium.</title>
        <authorList>
            <person name="Park J."/>
            <person name="Kim Y.-S."/>
            <person name="Kim K.-H."/>
        </authorList>
    </citation>
    <scope>NUCLEOTIDE SEQUENCE [LARGE SCALE GENOMIC DNA]</scope>
    <source>
        <strain evidence="3 4">RR4-56</strain>
    </source>
</reference>
<keyword evidence="2" id="KW-0812">Transmembrane</keyword>
<feature type="transmembrane region" description="Helical" evidence="2">
    <location>
        <begin position="54"/>
        <end position="72"/>
    </location>
</feature>
<dbReference type="AlphaFoldDB" id="A0A7L5BYF3"/>
<dbReference type="KEGG" id="hdh:G5B40_08800"/>
<dbReference type="Proteomes" id="UP000503336">
    <property type="component" value="Chromosome"/>
</dbReference>